<feature type="region of interest" description="Disordered" evidence="1">
    <location>
        <begin position="343"/>
        <end position="374"/>
    </location>
</feature>
<evidence type="ECO:0000256" key="1">
    <source>
        <dbReference type="SAM" id="MobiDB-lite"/>
    </source>
</evidence>
<dbReference type="Proteomes" id="UP000194933">
    <property type="component" value="Unassembled WGS sequence"/>
</dbReference>
<name>A0A242K194_9ENTE</name>
<feature type="region of interest" description="Disordered" evidence="1">
    <location>
        <begin position="2542"/>
        <end position="2567"/>
    </location>
</feature>
<comment type="caution">
    <text evidence="2">The sequence shown here is derived from an EMBL/GenBank/DDBJ whole genome shotgun (WGS) entry which is preliminary data.</text>
</comment>
<organism evidence="2 3">
    <name type="scientific">Candidatus Enterococcus wittei</name>
    <dbReference type="NCBI Taxonomy" id="1987383"/>
    <lineage>
        <taxon>Bacteria</taxon>
        <taxon>Bacillati</taxon>
        <taxon>Bacillota</taxon>
        <taxon>Bacilli</taxon>
        <taxon>Lactobacillales</taxon>
        <taxon>Enterococcaceae</taxon>
        <taxon>Enterococcus</taxon>
    </lineage>
</organism>
<feature type="compositionally biased region" description="Polar residues" evidence="1">
    <location>
        <begin position="2120"/>
        <end position="2144"/>
    </location>
</feature>
<dbReference type="NCBIfam" id="NF033898">
    <property type="entry name" value="QWxxN_dom"/>
    <property type="match status" value="6"/>
</dbReference>
<feature type="compositionally biased region" description="Polar residues" evidence="1">
    <location>
        <begin position="2656"/>
        <end position="2669"/>
    </location>
</feature>
<proteinExistence type="predicted"/>
<protein>
    <submittedName>
        <fullName evidence="2">Uncharacterized protein</fullName>
    </submittedName>
</protein>
<feature type="compositionally biased region" description="Low complexity" evidence="1">
    <location>
        <begin position="2146"/>
        <end position="2164"/>
    </location>
</feature>
<sequence>MRETIPPNLAPFWYDLEVFLKREQLENVNKELKAFLCMKNQWCQDMTEQALFLKIRSWIESKEAQTTRTRRKKIAGIILTASGLQTRKLTNSEAKVIILQWRDNNIFKSYKFKEIAPMRTETTVSLNDPQSNQTIELPVEASSVKEQLEMVPHSTTQSSNTSVKLSDDATKLHSIITAFFDGKPSPVPISEKLPLFMDDEEVYKKRNETDHVNDKVKEFLCKQNEPCAGLSPLQLINTIYRWIWKEGQEKKITRSKEVVDIILTSSGLTGQEVSDDRASAIIQQWRNNNIFKEYQFKESQQIRTETTGSLNENQPNVTTPVIRLKKVEEVNISQSSTIVVLNESQSSPTTELPHETDSVSPLVKKSESSTAQNPNTYEKMYTDFMEKINSIVTAFLEGKPSPIPNSEKLPAHWYDGALEVYEKRNETDHVNDKVKEFLCKQNEPCAGLSSLQLINAIEGWIRKEGKEIEKTRSKEIAKLILTSLGLASQTVSGFQANAIFLQWRNNNIFKDYTFGPIQFSGAVDITNSELMETTSETRLHSYGVLPSEIAKTVNKMHGDYFDEQPLTLSIYEPLIPFWYDFTLYQKRNETVKANEAVNQFLSEQENLSEDLTYQPMVIVVHEWVRDGQTDAEILARQEQLAPIILEGYGISRNLTATEAVNVVLQWENNNIFKDYTFIELKQASLTREESDTINSKLKSVSDTFVDPDLSLVRKIVLEIVNNVNPLTIPKESLPIFYYDYDLFQSRNETENVNKKLKELFVKEGIEIKDLSFNELEKGMIQWVEKGSTDKPEREQFLAYFLMKAYGVEDFRFGEFLSAIKTQAIFKQWKVNTVLVGRTYKEITHETIHHLLFKAEDPSMIRIKEQKKESNQIFADFIHDRTMTISKDQPIHMVYYDRELFKLREKTPEVNEAVRKFLLEQKVSLKGQSASELVREIQGWVFEGTTYATILEREKQIAQLLQKAYGLEEEEVEVKEARYLLLQWENNNAQVGYTYRDISQLDEIEISKVEENEERREKIEAFTRENKAFSPTGARKSMEENLPEWIEEKKQKIRKKIVALLFARDIEADASKPNELVEITANWATLKVGDEMVINAPKVKMLANIILGRKEGSRISLGLAKSTFIKWLYNTVEDEISTLTSTELSKEKTTQVTQETETISVHPSVSEKQKFTYEAPNWRNFNLMVQVAQLFRQEGVLKGETTKENILIAMGKWLTEERGEMILSYEKIQSLSKVILKELNLYGGGEGEKISEKDTKLTITTWVFENVLGSSMEGYMLKKILNSPNPSQFTIGNLRKLFETEALINFSSFVISKEELTIIQKLWFLLLKEALPNYFLETSTLADELLISNYASLMQLTGAKLLEDEGIRTQFNQTDIQTVGAFFWEKISRYGVTRIEELRYLLLPAILATAQLDTDVLRKALEEGMHQEVALQTFIGYWRNSYFQLKENRDILYILFKAYQEKVIAWRRKQALAEVVAQKCLDAGEKLFTAYALQQDYLATGTSPCPKSYTAPDLEKNYTQLTKAVSDSFYPLDQKLIEFALKAFDSAEKQFIFSTDTQLYEASVKLEHIIPGSTGGPIQVFVSSKLYTTIKLDHTDLFVAIKGNEKRWYALKKLEEEGGYFFYRVDTDPLLYLKYGLLDRKDIWSRGYKKEGKRIKIGNRYFDFTTNIDQNKKLPQGEKMQPLIDAFSQKHSDKLYDDLYKAGDDKSISQQVLDVLKHFIPFYDCVTGIIDKDITTAATSCVIDIVLLIPVLGQVTSLSSRFAFGMAKAIATGGIRNAVRQGIKFTPKLYEIKSLLKNIVRYFDPGIETVVDGSKFVINSLVDLRKELWVADRVKKILERVASLVKVDLSLPKDVSIVRLPNGLGAPVKQGKDEFYRLVTDLKTSDVYGYPFWVRGDRLEMLPDPVLFTEEQKALIKRLEKGINPDQIFAVEPNLNPNAYGSGKVMSVAEKGKETKYFITMDSHTVPVRVTSIEENGIRYDVVDGEKIIPVNFNGKEWYFEASTSPLVTKELAEKVTKRIDEFESLKDPTTLSPPYERDLMHSEEGRTYIKVDNVYIPLILFDRNRMRYHLVKKDVDAPMVILRFDPDNGGFRMESVKEKEELKISIQEEIIQQKGKAQSKWKSGSSTDKDTSAGSSQDSPSTMHEASGTSQGSPSTSQGAPSTSKGAIPKVPRQPVDFRIIDLPEPPGNEESWKKLYKTEILPDWIRSKGDADIDLTKISRFPPKASRRPKLDEDFIRKDIYKMIAYNFSPPIPKLEVVVGLDSAEIPNSLKPFFKQLRDDFKQAEVIFEGAVRLFKSTWKMESIASTEEGKYLIEMLKLHGVPEIKKEAVLRQSIKKLFSTAKHGKRFLEKSKDLLFQNVWTLSSKLSYDKNAQKYYSSFQRFIKTEAFTVKYDGECRIFIFADAFHLNPKFFPGEEVQPTGYETVLHEVTHIVSGATDLLKYGLVRRGLRKNGKRTLDYYDKEYPNMTKEDSKQMQSYRDYLAKVLKSPNLTVGMIIEALEVNHTLRVHFQLTDAEMLMTILRDVVEGRAFDDIFRMKRENNNEQPKAEKIKEDDKSKGSFETHNEQLGTGDLFMLHALMYSSEFINFEREFQQSRTQEQTTDFPDLTSAETSSNRPTNESRNKREVASMAIDFTESTANQSLSKLINQSIERSNQPNLSVSDQPVSTELPKNVSKRSALNLVATNTEKQPNYFVSEQQVDASFQKNASNQSSLDLVTTNIENNPSHFVSDSKISTGHPKDTAQKSFLDVVFTSRNRSTQINPTKGFNQLISKNQKEPIPQH</sequence>
<feature type="region of interest" description="Disordered" evidence="1">
    <location>
        <begin position="2113"/>
        <end position="2175"/>
    </location>
</feature>
<dbReference type="RefSeq" id="WP_143353707.1">
    <property type="nucleotide sequence ID" value="NZ_NGMO01000002.1"/>
</dbReference>
<dbReference type="EMBL" id="NGMO01000002">
    <property type="protein sequence ID" value="OTP11333.1"/>
    <property type="molecule type" value="Genomic_DNA"/>
</dbReference>
<feature type="region of interest" description="Disordered" evidence="1">
    <location>
        <begin position="2595"/>
        <end position="2628"/>
    </location>
</feature>
<evidence type="ECO:0000313" key="3">
    <source>
        <dbReference type="Proteomes" id="UP000194933"/>
    </source>
</evidence>
<reference evidence="2 3" key="1">
    <citation type="submission" date="2017-05" db="EMBL/GenBank/DDBJ databases">
        <title>The Genome Sequence of Enterococcus sp. 10A9_DIV0425.</title>
        <authorList>
            <consortium name="The Broad Institute Genomics Platform"/>
            <consortium name="The Broad Institute Genomic Center for Infectious Diseases"/>
            <person name="Earl A."/>
            <person name="Manson A."/>
            <person name="Schwartman J."/>
            <person name="Gilmore M."/>
            <person name="Abouelleil A."/>
            <person name="Cao P."/>
            <person name="Chapman S."/>
            <person name="Cusick C."/>
            <person name="Shea T."/>
            <person name="Young S."/>
            <person name="Neafsey D."/>
            <person name="Nusbaum C."/>
            <person name="Birren B."/>
        </authorList>
    </citation>
    <scope>NUCLEOTIDE SEQUENCE [LARGE SCALE GENOMIC DNA]</scope>
    <source>
        <strain evidence="2 3">10A9_DIV0425</strain>
    </source>
</reference>
<dbReference type="STRING" id="1987383.A5844_001468"/>
<accession>A0A242K194</accession>
<gene>
    <name evidence="2" type="ORF">A5844_001468</name>
</gene>
<feature type="region of interest" description="Disordered" evidence="1">
    <location>
        <begin position="2656"/>
        <end position="2675"/>
    </location>
</feature>
<feature type="compositionally biased region" description="Polar residues" evidence="1">
    <location>
        <begin position="2596"/>
        <end position="2620"/>
    </location>
</feature>
<evidence type="ECO:0000313" key="2">
    <source>
        <dbReference type="EMBL" id="OTP11333.1"/>
    </source>
</evidence>
<keyword evidence="3" id="KW-1185">Reference proteome</keyword>